<evidence type="ECO:0000256" key="1">
    <source>
        <dbReference type="ARBA" id="ARBA00022801"/>
    </source>
</evidence>
<evidence type="ECO:0000313" key="3">
    <source>
        <dbReference type="EMBL" id="MBC8318392.1"/>
    </source>
</evidence>
<dbReference type="AlphaFoldDB" id="A0A8J6NEW5"/>
<dbReference type="InterPro" id="IPR006674">
    <property type="entry name" value="HD_domain"/>
</dbReference>
<dbReference type="InterPro" id="IPR003607">
    <property type="entry name" value="HD/PDEase_dom"/>
</dbReference>
<evidence type="ECO:0000259" key="2">
    <source>
        <dbReference type="PROSITE" id="PS51831"/>
    </source>
</evidence>
<dbReference type="NCBIfam" id="NF002327">
    <property type="entry name" value="PRK01286.1-2"/>
    <property type="match status" value="1"/>
</dbReference>
<reference evidence="3 4" key="1">
    <citation type="submission" date="2020-08" db="EMBL/GenBank/DDBJ databases">
        <title>Bridging the membrane lipid divide: bacteria of the FCB group superphylum have the potential to synthesize archaeal ether lipids.</title>
        <authorList>
            <person name="Villanueva L."/>
            <person name="Von Meijenfeldt F.A.B."/>
            <person name="Westbye A.B."/>
            <person name="Yadav S."/>
            <person name="Hopmans E.C."/>
            <person name="Dutilh B.E."/>
            <person name="Sinninghe Damste J.S."/>
        </authorList>
    </citation>
    <scope>NUCLEOTIDE SEQUENCE [LARGE SCALE GENOMIC DNA]</scope>
    <source>
        <strain evidence="3">NIOZ-UU47</strain>
    </source>
</reference>
<sequence length="345" mass="38839">MSVREEIEKRELTYLSPYACPSVRTKGRFKPVKPCPIRSEFQRDRDRIVYSKAFRRLKHKTQVFLSPSGDHCRTRLTHTLEVSEIARTIGRALYLNEDLIEAIALGHDLGHTPFGHAGEAVLNELVPGGFSHYRQSVRVVDVLENGGKGLNLTFEVRNGIAKHSKGYGEVIPSSGHGLPTTAEGCVVRYADIIAYLGHDLDDAIRSSVIKKSDIPSECHKVLGKGHSRHIVRMIQGVLSATKPCDGVLVFGVDPVIGTAMQQLREFLYHNVYRSPEVHNEFVKASKMLRELYGHLLSDRETMEKEIGSFAPSSSPERRVCDFIASMTDRYAQNMYERFFWPKSLA</sequence>
<dbReference type="Proteomes" id="UP000614424">
    <property type="component" value="Unassembled WGS sequence"/>
</dbReference>
<comment type="caution">
    <text evidence="3">The sequence shown here is derived from an EMBL/GenBank/DDBJ whole genome shotgun (WGS) entry which is preliminary data.</text>
</comment>
<dbReference type="SMART" id="SM00471">
    <property type="entry name" value="HDc"/>
    <property type="match status" value="1"/>
</dbReference>
<name>A0A8J6NEW5_9BACT</name>
<accession>A0A8J6NEW5</accession>
<dbReference type="CDD" id="cd00077">
    <property type="entry name" value="HDc"/>
    <property type="match status" value="1"/>
</dbReference>
<dbReference type="EMBL" id="JACNJZ010000155">
    <property type="protein sequence ID" value="MBC8318392.1"/>
    <property type="molecule type" value="Genomic_DNA"/>
</dbReference>
<keyword evidence="1" id="KW-0378">Hydrolase</keyword>
<gene>
    <name evidence="3" type="ORF">H8E41_10845</name>
</gene>
<protein>
    <submittedName>
        <fullName evidence="3">Deoxyguanosinetriphosphate triphosphohydrolase</fullName>
    </submittedName>
</protein>
<dbReference type="SUPFAM" id="SSF109604">
    <property type="entry name" value="HD-domain/PDEase-like"/>
    <property type="match status" value="1"/>
</dbReference>
<dbReference type="NCBIfam" id="TIGR01353">
    <property type="entry name" value="dGTP_triPase"/>
    <property type="match status" value="1"/>
</dbReference>
<feature type="domain" description="HD" evidence="2">
    <location>
        <begin position="75"/>
        <end position="196"/>
    </location>
</feature>
<dbReference type="PROSITE" id="PS51831">
    <property type="entry name" value="HD"/>
    <property type="match status" value="1"/>
</dbReference>
<dbReference type="PANTHER" id="PTHR35795">
    <property type="entry name" value="SLR1885 PROTEIN"/>
    <property type="match status" value="1"/>
</dbReference>
<evidence type="ECO:0000313" key="4">
    <source>
        <dbReference type="Proteomes" id="UP000614424"/>
    </source>
</evidence>
<dbReference type="Pfam" id="PF01966">
    <property type="entry name" value="HD"/>
    <property type="match status" value="1"/>
</dbReference>
<dbReference type="InterPro" id="IPR006261">
    <property type="entry name" value="dGTPase"/>
</dbReference>
<dbReference type="InterPro" id="IPR051094">
    <property type="entry name" value="Diverse_Catalytic_Enzymes"/>
</dbReference>
<dbReference type="Pfam" id="PF13286">
    <property type="entry name" value="HD_assoc"/>
    <property type="match status" value="1"/>
</dbReference>
<proteinExistence type="predicted"/>
<dbReference type="PANTHER" id="PTHR35795:SF1">
    <property type="entry name" value="BIS(5'-NUCLEOSYL)-TETRAPHOSPHATASE, SYMMETRICAL"/>
    <property type="match status" value="1"/>
</dbReference>
<dbReference type="InterPro" id="IPR026875">
    <property type="entry name" value="PHydrolase_assoc_dom"/>
</dbReference>
<dbReference type="Gene3D" id="1.10.3210.10">
    <property type="entry name" value="Hypothetical protein af1432"/>
    <property type="match status" value="1"/>
</dbReference>
<organism evidence="3 4">
    <name type="scientific">Candidatus Desulfobia pelagia</name>
    <dbReference type="NCBI Taxonomy" id="2841692"/>
    <lineage>
        <taxon>Bacteria</taxon>
        <taxon>Pseudomonadati</taxon>
        <taxon>Thermodesulfobacteriota</taxon>
        <taxon>Desulfobulbia</taxon>
        <taxon>Desulfobulbales</taxon>
        <taxon>Desulfobulbaceae</taxon>
        <taxon>Candidatus Desulfobia</taxon>
    </lineage>
</organism>
<dbReference type="GO" id="GO:0016793">
    <property type="term" value="F:triphosphoric monoester hydrolase activity"/>
    <property type="evidence" value="ECO:0007669"/>
    <property type="project" value="InterPro"/>
</dbReference>